<protein>
    <submittedName>
        <fullName evidence="1">Uncharacterized protein</fullName>
    </submittedName>
</protein>
<sequence>IETAISVQGGDTDADDASRWIKDRVKNVKKWTVKYNPQNRRAYFWPEDGNEVFVFHKSLYDPDLRTTRFSAAPSGKLGGSPWSRWTTDFGNGDFRQTAAALMRRVTDNEDVVFIGDSSGRILQMEGTGLQDGGSNDIVVDRTSGTVRLPTGSIFNVKGYVKYRKFAGATLTLTFLFGGETVSDQTRTITIPAPTNISVYNGTGSTVAYYGAATGTYVYGVQFSDRFFIQDFGVEGADTHVEVKAAVTGAEIEISEIQIELSAVA</sequence>
<dbReference type="EMBL" id="LAZR01042861">
    <property type="protein sequence ID" value="KKL08480.1"/>
    <property type="molecule type" value="Genomic_DNA"/>
</dbReference>
<name>A0A0F9AGE5_9ZZZZ</name>
<accession>A0A0F9AGE5</accession>
<organism evidence="1">
    <name type="scientific">marine sediment metagenome</name>
    <dbReference type="NCBI Taxonomy" id="412755"/>
    <lineage>
        <taxon>unclassified sequences</taxon>
        <taxon>metagenomes</taxon>
        <taxon>ecological metagenomes</taxon>
    </lineage>
</organism>
<reference evidence="1" key="1">
    <citation type="journal article" date="2015" name="Nature">
        <title>Complex archaea that bridge the gap between prokaryotes and eukaryotes.</title>
        <authorList>
            <person name="Spang A."/>
            <person name="Saw J.H."/>
            <person name="Jorgensen S.L."/>
            <person name="Zaremba-Niedzwiedzka K."/>
            <person name="Martijn J."/>
            <person name="Lind A.E."/>
            <person name="van Eijk R."/>
            <person name="Schleper C."/>
            <person name="Guy L."/>
            <person name="Ettema T.J."/>
        </authorList>
    </citation>
    <scope>NUCLEOTIDE SEQUENCE</scope>
</reference>
<evidence type="ECO:0000313" key="1">
    <source>
        <dbReference type="EMBL" id="KKL08480.1"/>
    </source>
</evidence>
<proteinExistence type="predicted"/>
<feature type="non-terminal residue" evidence="1">
    <location>
        <position position="1"/>
    </location>
</feature>
<gene>
    <name evidence="1" type="ORF">LCGC14_2575460</name>
</gene>
<comment type="caution">
    <text evidence="1">The sequence shown here is derived from an EMBL/GenBank/DDBJ whole genome shotgun (WGS) entry which is preliminary data.</text>
</comment>
<dbReference type="AlphaFoldDB" id="A0A0F9AGE5"/>